<dbReference type="OrthoDB" id="9810187at2"/>
<dbReference type="RefSeq" id="WP_053326746.1">
    <property type="nucleotide sequence ID" value="NZ_CP009928.1"/>
</dbReference>
<dbReference type="EMBL" id="CP009928">
    <property type="protein sequence ID" value="AKK71351.1"/>
    <property type="molecule type" value="Genomic_DNA"/>
</dbReference>
<feature type="domain" description="SMEK" evidence="1">
    <location>
        <begin position="10"/>
        <end position="146"/>
    </location>
</feature>
<dbReference type="Pfam" id="PF21941">
    <property type="entry name" value="SMEK_N"/>
    <property type="match status" value="1"/>
</dbReference>
<protein>
    <recommendedName>
        <fullName evidence="1">SMEK domain-containing protein</fullName>
    </recommendedName>
</protein>
<sequence length="459" mass="53632">MNRSQLINSIAQSLSRFKSEVEILNSASLYDINLHAENVLIPLLNELFGLNLENANKSKKNYPGIDLIDADNRVAFQITSSNDNAKIKNTLKKVVEHNIHNDVDFVYVYVITEKKSSYKKDIFDDILEGKLIFDPAKHIIDYSNIMLMVDSIIQATKIKSISDLLAEQFTDEKIDSRKKLAEKIEEIITEEIYPNLVKINTPDYVYIADLDIDRQDIITRSWQTTYKLKNNASQRKVIMKALVFAEVKFSGDWYFVENKLITFSDLNNGKNPLQKIIDTGTVERLTVDEFISINENYKNSFIGLLKACINQKLYNKHIRWIEKEEYFRFAFTSPTPMPRKITWKLKKQATRAAVDEVWNKDHTRILCFKHIAFQTNIYLFDDIFYLSINPTWSYTWNGYEKSNLEKELLPGIKRLESNKSIYNVFRFISYCLINTMEDEAEYNTIQFELPPALPLTYTK</sequence>
<name>A0A0G3LWK7_CHRGL</name>
<dbReference type="AlphaFoldDB" id="A0A0G3LWK7"/>
<dbReference type="KEGG" id="cgn:OK18_00700"/>
<reference evidence="2 3" key="1">
    <citation type="submission" date="2014-11" db="EMBL/GenBank/DDBJ databases">
        <authorList>
            <person name="Park G.-S."/>
            <person name="Hong S.-J."/>
            <person name="Jung B.K."/>
            <person name="Khan A.R."/>
            <person name="Kwak Y."/>
            <person name="Shin J.-H."/>
        </authorList>
    </citation>
    <scope>NUCLEOTIDE SEQUENCE [LARGE SCALE GENOMIC DNA]</scope>
    <source>
        <strain evidence="2 3">DSM 27622</strain>
    </source>
</reference>
<organism evidence="2 3">
    <name type="scientific">Chryseobacterium gallinarum</name>
    <dbReference type="NCBI Taxonomy" id="1324352"/>
    <lineage>
        <taxon>Bacteria</taxon>
        <taxon>Pseudomonadati</taxon>
        <taxon>Bacteroidota</taxon>
        <taxon>Flavobacteriia</taxon>
        <taxon>Flavobacteriales</taxon>
        <taxon>Weeksellaceae</taxon>
        <taxon>Chryseobacterium group</taxon>
        <taxon>Chryseobacterium</taxon>
    </lineage>
</organism>
<evidence type="ECO:0000259" key="1">
    <source>
        <dbReference type="Pfam" id="PF21941"/>
    </source>
</evidence>
<evidence type="ECO:0000313" key="2">
    <source>
        <dbReference type="EMBL" id="AKK71351.1"/>
    </source>
</evidence>
<evidence type="ECO:0000313" key="3">
    <source>
        <dbReference type="Proteomes" id="UP000035213"/>
    </source>
</evidence>
<dbReference type="InterPro" id="IPR047740">
    <property type="entry name" value="SMEK_dom"/>
</dbReference>
<dbReference type="STRING" id="1324352.OK18_00700"/>
<accession>A0A0G3LWK7</accession>
<dbReference type="NCBIfam" id="NF033859">
    <property type="entry name" value="SMEK_N"/>
    <property type="match status" value="1"/>
</dbReference>
<gene>
    <name evidence="2" type="ORF">OK18_00700</name>
</gene>
<proteinExistence type="predicted"/>
<dbReference type="Proteomes" id="UP000035213">
    <property type="component" value="Chromosome"/>
</dbReference>
<dbReference type="PATRIC" id="fig|1324352.5.peg.150"/>